<dbReference type="EMBL" id="CAUYUJ010014269">
    <property type="protein sequence ID" value="CAK0839087.1"/>
    <property type="molecule type" value="Genomic_DNA"/>
</dbReference>
<gene>
    <name evidence="2" type="ORF">PCOR1329_LOCUS34859</name>
</gene>
<feature type="region of interest" description="Disordered" evidence="1">
    <location>
        <begin position="140"/>
        <end position="160"/>
    </location>
</feature>
<name>A0ABN9T2C8_9DINO</name>
<proteinExistence type="predicted"/>
<keyword evidence="3" id="KW-1185">Reference proteome</keyword>
<evidence type="ECO:0000313" key="2">
    <source>
        <dbReference type="EMBL" id="CAK0839087.1"/>
    </source>
</evidence>
<organism evidence="2 3">
    <name type="scientific">Prorocentrum cordatum</name>
    <dbReference type="NCBI Taxonomy" id="2364126"/>
    <lineage>
        <taxon>Eukaryota</taxon>
        <taxon>Sar</taxon>
        <taxon>Alveolata</taxon>
        <taxon>Dinophyceae</taxon>
        <taxon>Prorocentrales</taxon>
        <taxon>Prorocentraceae</taxon>
        <taxon>Prorocentrum</taxon>
    </lineage>
</organism>
<evidence type="ECO:0000256" key="1">
    <source>
        <dbReference type="SAM" id="MobiDB-lite"/>
    </source>
</evidence>
<reference evidence="2" key="1">
    <citation type="submission" date="2023-10" db="EMBL/GenBank/DDBJ databases">
        <authorList>
            <person name="Chen Y."/>
            <person name="Shah S."/>
            <person name="Dougan E. K."/>
            <person name="Thang M."/>
            <person name="Chan C."/>
        </authorList>
    </citation>
    <scope>NUCLEOTIDE SEQUENCE [LARGE SCALE GENOMIC DNA]</scope>
</reference>
<protein>
    <submittedName>
        <fullName evidence="2">Uncharacterized protein</fullName>
    </submittedName>
</protein>
<sequence length="160" mass="17457">MFGQRFDLAKPGKSVLVSIPRRKTVEDALLVVQADARRPGARCSDIYFQEVNVTGSWADKAQPGGFHFNSRGARDNKPKWVNFGPVELKVVHCHTGEGQQYLNVYLKNLRRAGFHVGGLLGEDDYTEAATPEAGCQKTMSLSAGPDGQAPHRQGSIAIGY</sequence>
<dbReference type="Proteomes" id="UP001189429">
    <property type="component" value="Unassembled WGS sequence"/>
</dbReference>
<evidence type="ECO:0000313" key="3">
    <source>
        <dbReference type="Proteomes" id="UP001189429"/>
    </source>
</evidence>
<accession>A0ABN9T2C8</accession>
<comment type="caution">
    <text evidence="2">The sequence shown here is derived from an EMBL/GenBank/DDBJ whole genome shotgun (WGS) entry which is preliminary data.</text>
</comment>